<gene>
    <name evidence="16" type="ORF">DFA_08454</name>
</gene>
<evidence type="ECO:0000256" key="6">
    <source>
        <dbReference type="ARBA" id="ARBA00022692"/>
    </source>
</evidence>
<dbReference type="GeneID" id="14869787"/>
<dbReference type="Pfam" id="PF01553">
    <property type="entry name" value="Acyltransferase"/>
    <property type="match status" value="1"/>
</dbReference>
<feature type="region of interest" description="Disordered" evidence="13">
    <location>
        <begin position="424"/>
        <end position="493"/>
    </location>
</feature>
<feature type="transmembrane region" description="Helical" evidence="14">
    <location>
        <begin position="183"/>
        <end position="203"/>
    </location>
</feature>
<dbReference type="GO" id="GO:0019915">
    <property type="term" value="P:lipid storage"/>
    <property type="evidence" value="ECO:0007669"/>
    <property type="project" value="EnsemblProtists"/>
</dbReference>
<evidence type="ECO:0000256" key="1">
    <source>
        <dbReference type="ARBA" id="ARBA00004370"/>
    </source>
</evidence>
<evidence type="ECO:0000256" key="13">
    <source>
        <dbReference type="SAM" id="MobiDB-lite"/>
    </source>
</evidence>
<dbReference type="Proteomes" id="UP000007797">
    <property type="component" value="Unassembled WGS sequence"/>
</dbReference>
<evidence type="ECO:0000256" key="14">
    <source>
        <dbReference type="SAM" id="Phobius"/>
    </source>
</evidence>
<sequence>MSNTNKQQTTAAAAAATSPSSPPPQSAAAQKETNKMVDYLSIQSLYLEVSHDPWSLFTPVTSVEVDEIQQTIEDKLLKQLNRQVSRSNKFNLFDVAPFLSDGVEVLVDDEFTKCFTSPEINPWNWNIYLYPAWLFGAFVRYCLLFPLRLTCLVFGAFLFALFFVSVSTFIKNDKQKKHYQRKCLRFLCIVFIMSWSGVIKYHGVRPLRKKNQIFVANHTTVMDVVVLQNQFNYASVGQKHKGLLGFIQDYLLSCIGCLWFDRAEAKDRMAIAKLISKHIEDENKDPLLIFPEGVCVNNNYCVMFKKGAFDLPNAIVYPIAIKYNTLFVDAFWNSKKQSFVRHMFNLMTSWALVCDVWYLEPQTKRPGESSTQFANRVKSMIAKRAGIINVPWDGYLKYFKPSSRFAEAKQKIFASHFIKRFNSGMDDNNSNNGELDDIDSCSTSSSPPPPLDSTNFPTSPNSSSTIKQRKPTTSASNNGADNEEGGDESSTKN</sequence>
<dbReference type="KEGG" id="dfa:DFA_08454"/>
<evidence type="ECO:0000313" key="16">
    <source>
        <dbReference type="EMBL" id="EGG17459.1"/>
    </source>
</evidence>
<dbReference type="STRING" id="1054147.F4Q685"/>
<proteinExistence type="inferred from homology"/>
<evidence type="ECO:0000256" key="3">
    <source>
        <dbReference type="ARBA" id="ARBA00008655"/>
    </source>
</evidence>
<keyword evidence="10" id="KW-0594">Phospholipid biosynthesis</keyword>
<evidence type="ECO:0000256" key="4">
    <source>
        <dbReference type="ARBA" id="ARBA00022516"/>
    </source>
</evidence>
<feature type="compositionally biased region" description="Low complexity" evidence="13">
    <location>
        <begin position="7"/>
        <end position="19"/>
    </location>
</feature>
<evidence type="ECO:0000313" key="17">
    <source>
        <dbReference type="Proteomes" id="UP000007797"/>
    </source>
</evidence>
<dbReference type="PANTHER" id="PTHR23063">
    <property type="entry name" value="PHOSPHOLIPID ACYLTRANSFERASE"/>
    <property type="match status" value="1"/>
</dbReference>
<protein>
    <submittedName>
        <fullName evidence="16">Lysophosphatidic acid acyltransferase</fullName>
    </submittedName>
</protein>
<name>F4Q685_CACFS</name>
<dbReference type="SUPFAM" id="SSF69593">
    <property type="entry name" value="Glycerol-3-phosphate (1)-acyltransferase"/>
    <property type="match status" value="1"/>
</dbReference>
<evidence type="ECO:0000256" key="2">
    <source>
        <dbReference type="ARBA" id="ARBA00005189"/>
    </source>
</evidence>
<evidence type="ECO:0000256" key="12">
    <source>
        <dbReference type="ARBA" id="ARBA00023315"/>
    </source>
</evidence>
<dbReference type="CDD" id="cd07991">
    <property type="entry name" value="LPLAT_LPCAT1-like"/>
    <property type="match status" value="1"/>
</dbReference>
<accession>F4Q685</accession>
<feature type="domain" description="Phospholipid/glycerol acyltransferase" evidence="15">
    <location>
        <begin position="212"/>
        <end position="324"/>
    </location>
</feature>
<dbReference type="GO" id="GO:0016020">
    <property type="term" value="C:membrane"/>
    <property type="evidence" value="ECO:0007669"/>
    <property type="project" value="UniProtKB-SubCell"/>
</dbReference>
<evidence type="ECO:0000256" key="9">
    <source>
        <dbReference type="ARBA" id="ARBA00023136"/>
    </source>
</evidence>
<keyword evidence="6 14" id="KW-0812">Transmembrane</keyword>
<evidence type="ECO:0000256" key="5">
    <source>
        <dbReference type="ARBA" id="ARBA00022679"/>
    </source>
</evidence>
<dbReference type="GO" id="GO:0019432">
    <property type="term" value="P:triglyceride biosynthetic process"/>
    <property type="evidence" value="ECO:0007669"/>
    <property type="project" value="TreeGrafter"/>
</dbReference>
<dbReference type="GO" id="GO:0004366">
    <property type="term" value="F:glycerol-3-phosphate O-acyltransferase activity"/>
    <property type="evidence" value="ECO:0007669"/>
    <property type="project" value="TreeGrafter"/>
</dbReference>
<dbReference type="GO" id="GO:0005811">
    <property type="term" value="C:lipid droplet"/>
    <property type="evidence" value="ECO:0007669"/>
    <property type="project" value="EnsemblProtists"/>
</dbReference>
<dbReference type="PANTHER" id="PTHR23063:SF2">
    <property type="entry name" value="GLYCEROL-3-PHOSPHATE ACYLTRANSFERASE 4, ISOFORM D-RELATED"/>
    <property type="match status" value="1"/>
</dbReference>
<keyword evidence="7 14" id="KW-1133">Transmembrane helix</keyword>
<dbReference type="RefSeq" id="XP_004355943.1">
    <property type="nucleotide sequence ID" value="XM_004355890.1"/>
</dbReference>
<dbReference type="OrthoDB" id="10051137at2759"/>
<dbReference type="AlphaFoldDB" id="F4Q685"/>
<keyword evidence="11" id="KW-1208">Phospholipid metabolism</keyword>
<evidence type="ECO:0000256" key="11">
    <source>
        <dbReference type="ARBA" id="ARBA00023264"/>
    </source>
</evidence>
<feature type="compositionally biased region" description="Low complexity" evidence="13">
    <location>
        <begin position="452"/>
        <end position="465"/>
    </location>
</feature>
<comment type="pathway">
    <text evidence="2">Lipid metabolism.</text>
</comment>
<feature type="compositionally biased region" description="Polar residues" evidence="13">
    <location>
        <begin position="471"/>
        <end position="480"/>
    </location>
</feature>
<evidence type="ECO:0000256" key="7">
    <source>
        <dbReference type="ARBA" id="ARBA00022989"/>
    </source>
</evidence>
<keyword evidence="4" id="KW-0444">Lipid biosynthesis</keyword>
<feature type="transmembrane region" description="Helical" evidence="14">
    <location>
        <begin position="127"/>
        <end position="146"/>
    </location>
</feature>
<feature type="transmembrane region" description="Helical" evidence="14">
    <location>
        <begin position="152"/>
        <end position="171"/>
    </location>
</feature>
<dbReference type="EMBL" id="GL883021">
    <property type="protein sequence ID" value="EGG17459.1"/>
    <property type="molecule type" value="Genomic_DNA"/>
</dbReference>
<evidence type="ECO:0000256" key="10">
    <source>
        <dbReference type="ARBA" id="ARBA00023209"/>
    </source>
</evidence>
<evidence type="ECO:0000259" key="15">
    <source>
        <dbReference type="SMART" id="SM00563"/>
    </source>
</evidence>
<dbReference type="GO" id="GO:0008654">
    <property type="term" value="P:phospholipid biosynthetic process"/>
    <property type="evidence" value="ECO:0007669"/>
    <property type="project" value="UniProtKB-KW"/>
</dbReference>
<keyword evidence="8" id="KW-0443">Lipid metabolism</keyword>
<keyword evidence="17" id="KW-1185">Reference proteome</keyword>
<reference evidence="17" key="1">
    <citation type="journal article" date="2011" name="Genome Res.">
        <title>Phylogeny-wide analysis of social amoeba genomes highlights ancient origins for complex intercellular communication.</title>
        <authorList>
            <person name="Heidel A.J."/>
            <person name="Lawal H.M."/>
            <person name="Felder M."/>
            <person name="Schilde C."/>
            <person name="Helps N.R."/>
            <person name="Tunggal B."/>
            <person name="Rivero F."/>
            <person name="John U."/>
            <person name="Schleicher M."/>
            <person name="Eichinger L."/>
            <person name="Platzer M."/>
            <person name="Noegel A.A."/>
            <person name="Schaap P."/>
            <person name="Gloeckner G."/>
        </authorList>
    </citation>
    <scope>NUCLEOTIDE SEQUENCE [LARGE SCALE GENOMIC DNA]</scope>
    <source>
        <strain evidence="17">SH3</strain>
    </source>
</reference>
<dbReference type="GO" id="GO:0005783">
    <property type="term" value="C:endoplasmic reticulum"/>
    <property type="evidence" value="ECO:0007669"/>
    <property type="project" value="EnsemblProtists"/>
</dbReference>
<dbReference type="SMART" id="SM00563">
    <property type="entry name" value="PlsC"/>
    <property type="match status" value="1"/>
</dbReference>
<organism evidence="16 17">
    <name type="scientific">Cavenderia fasciculata</name>
    <name type="common">Slime mold</name>
    <name type="synonym">Dictyostelium fasciculatum</name>
    <dbReference type="NCBI Taxonomy" id="261658"/>
    <lineage>
        <taxon>Eukaryota</taxon>
        <taxon>Amoebozoa</taxon>
        <taxon>Evosea</taxon>
        <taxon>Eumycetozoa</taxon>
        <taxon>Dictyostelia</taxon>
        <taxon>Acytosteliales</taxon>
        <taxon>Cavenderiaceae</taxon>
        <taxon>Cavenderia</taxon>
    </lineage>
</organism>
<dbReference type="OMA" id="ANHTTVM"/>
<keyword evidence="9 14" id="KW-0472">Membrane</keyword>
<feature type="compositionally biased region" description="Low complexity" evidence="13">
    <location>
        <begin position="424"/>
        <end position="433"/>
    </location>
</feature>
<keyword evidence="5" id="KW-0808">Transferase</keyword>
<comment type="subcellular location">
    <subcellularLocation>
        <location evidence="1">Membrane</location>
    </subcellularLocation>
</comment>
<feature type="region of interest" description="Disordered" evidence="13">
    <location>
        <begin position="1"/>
        <end position="32"/>
    </location>
</feature>
<evidence type="ECO:0000256" key="8">
    <source>
        <dbReference type="ARBA" id="ARBA00023098"/>
    </source>
</evidence>
<dbReference type="InterPro" id="IPR045252">
    <property type="entry name" value="LPCAT1-like"/>
</dbReference>
<comment type="similarity">
    <text evidence="3">Belongs to the 1-acyl-sn-glycerol-3-phosphate acyltransferase family.</text>
</comment>
<dbReference type="InterPro" id="IPR002123">
    <property type="entry name" value="Plipid/glycerol_acylTrfase"/>
</dbReference>
<keyword evidence="12 16" id="KW-0012">Acyltransferase</keyword>